<evidence type="ECO:0000313" key="2">
    <source>
        <dbReference type="Proteomes" id="UP000006729"/>
    </source>
</evidence>
<dbReference type="HOGENOM" id="CLU_2546822_0_0_1"/>
<gene>
    <name evidence="1" type="ORF">POPTR_012G057200</name>
</gene>
<organism evidence="1 2">
    <name type="scientific">Populus trichocarpa</name>
    <name type="common">Western balsam poplar</name>
    <name type="synonym">Populus balsamifera subsp. trichocarpa</name>
    <dbReference type="NCBI Taxonomy" id="3694"/>
    <lineage>
        <taxon>Eukaryota</taxon>
        <taxon>Viridiplantae</taxon>
        <taxon>Streptophyta</taxon>
        <taxon>Embryophyta</taxon>
        <taxon>Tracheophyta</taxon>
        <taxon>Spermatophyta</taxon>
        <taxon>Magnoliopsida</taxon>
        <taxon>eudicotyledons</taxon>
        <taxon>Gunneridae</taxon>
        <taxon>Pentapetalae</taxon>
        <taxon>rosids</taxon>
        <taxon>fabids</taxon>
        <taxon>Malpighiales</taxon>
        <taxon>Salicaceae</taxon>
        <taxon>Saliceae</taxon>
        <taxon>Populus</taxon>
    </lineage>
</organism>
<accession>B9PEI4</accession>
<dbReference type="InParanoid" id="B9PEI4"/>
<dbReference type="Proteomes" id="UP000006729">
    <property type="component" value="Chromosome 12"/>
</dbReference>
<name>B9PEI4_POPTR</name>
<sequence length="83" mass="8696">MLGLGAQQTPAVVGSAEPGHAKFGSYFHKDPVGPAHNKTHCYWVLVIARPTVVGPKLQKEPIKVGLYCHEAPAAVGPPASPNC</sequence>
<dbReference type="EMBL" id="CM009301">
    <property type="protein sequence ID" value="PNT09651.1"/>
    <property type="molecule type" value="Genomic_DNA"/>
</dbReference>
<keyword evidence="2" id="KW-1185">Reference proteome</keyword>
<proteinExistence type="predicted"/>
<evidence type="ECO:0000313" key="1">
    <source>
        <dbReference type="EMBL" id="PNT09651.1"/>
    </source>
</evidence>
<dbReference type="AlphaFoldDB" id="B9PEI4"/>
<protein>
    <submittedName>
        <fullName evidence="1">Uncharacterized protein</fullName>
    </submittedName>
</protein>
<reference evidence="1 2" key="1">
    <citation type="journal article" date="2006" name="Science">
        <title>The genome of black cottonwood, Populus trichocarpa (Torr. &amp; Gray).</title>
        <authorList>
            <person name="Tuskan G.A."/>
            <person name="Difazio S."/>
            <person name="Jansson S."/>
            <person name="Bohlmann J."/>
            <person name="Grigoriev I."/>
            <person name="Hellsten U."/>
            <person name="Putnam N."/>
            <person name="Ralph S."/>
            <person name="Rombauts S."/>
            <person name="Salamov A."/>
            <person name="Schein J."/>
            <person name="Sterck L."/>
            <person name="Aerts A."/>
            <person name="Bhalerao R.R."/>
            <person name="Bhalerao R.P."/>
            <person name="Blaudez D."/>
            <person name="Boerjan W."/>
            <person name="Brun A."/>
            <person name="Brunner A."/>
            <person name="Busov V."/>
            <person name="Campbell M."/>
            <person name="Carlson J."/>
            <person name="Chalot M."/>
            <person name="Chapman J."/>
            <person name="Chen G.L."/>
            <person name="Cooper D."/>
            <person name="Coutinho P.M."/>
            <person name="Couturier J."/>
            <person name="Covert S."/>
            <person name="Cronk Q."/>
            <person name="Cunningham R."/>
            <person name="Davis J."/>
            <person name="Degroeve S."/>
            <person name="Dejardin A."/>
            <person name="Depamphilis C."/>
            <person name="Detter J."/>
            <person name="Dirks B."/>
            <person name="Dubchak I."/>
            <person name="Duplessis S."/>
            <person name="Ehlting J."/>
            <person name="Ellis B."/>
            <person name="Gendler K."/>
            <person name="Goodstein D."/>
            <person name="Gribskov M."/>
            <person name="Grimwood J."/>
            <person name="Groover A."/>
            <person name="Gunter L."/>
            <person name="Hamberger B."/>
            <person name="Heinze B."/>
            <person name="Helariutta Y."/>
            <person name="Henrissat B."/>
            <person name="Holligan D."/>
            <person name="Holt R."/>
            <person name="Huang W."/>
            <person name="Islam-Faridi N."/>
            <person name="Jones S."/>
            <person name="Jones-Rhoades M."/>
            <person name="Jorgensen R."/>
            <person name="Joshi C."/>
            <person name="Kangasjarvi J."/>
            <person name="Karlsson J."/>
            <person name="Kelleher C."/>
            <person name="Kirkpatrick R."/>
            <person name="Kirst M."/>
            <person name="Kohler A."/>
            <person name="Kalluri U."/>
            <person name="Larimer F."/>
            <person name="Leebens-Mack J."/>
            <person name="Leple J.C."/>
            <person name="Locascio P."/>
            <person name="Lou Y."/>
            <person name="Lucas S."/>
            <person name="Martin F."/>
            <person name="Montanini B."/>
            <person name="Napoli C."/>
            <person name="Nelson D.R."/>
            <person name="Nelson C."/>
            <person name="Nieminen K."/>
            <person name="Nilsson O."/>
            <person name="Pereda V."/>
            <person name="Peter G."/>
            <person name="Philippe R."/>
            <person name="Pilate G."/>
            <person name="Poliakov A."/>
            <person name="Razumovskaya J."/>
            <person name="Richardson P."/>
            <person name="Rinaldi C."/>
            <person name="Ritland K."/>
            <person name="Rouze P."/>
            <person name="Ryaboy D."/>
            <person name="Schmutz J."/>
            <person name="Schrader J."/>
            <person name="Segerman B."/>
            <person name="Shin H."/>
            <person name="Siddiqui A."/>
            <person name="Sterky F."/>
            <person name="Terry A."/>
            <person name="Tsai C.J."/>
            <person name="Uberbacher E."/>
            <person name="Unneberg P."/>
            <person name="Vahala J."/>
            <person name="Wall K."/>
            <person name="Wessler S."/>
            <person name="Yang G."/>
            <person name="Yin T."/>
            <person name="Douglas C."/>
            <person name="Marra M."/>
            <person name="Sandberg G."/>
            <person name="Van de Peer Y."/>
            <person name="Rokhsar D."/>
        </authorList>
    </citation>
    <scope>NUCLEOTIDE SEQUENCE [LARGE SCALE GENOMIC DNA]</scope>
    <source>
        <strain evidence="2">cv. Nisqually</strain>
    </source>
</reference>